<accession>A0A1G8BWS8</accession>
<keyword evidence="2" id="KW-0732">Signal</keyword>
<dbReference type="STRING" id="83767.SAMN05660652_01614"/>
<feature type="region of interest" description="Disordered" evidence="1">
    <location>
        <begin position="22"/>
        <end position="60"/>
    </location>
</feature>
<feature type="signal peptide" evidence="2">
    <location>
        <begin position="1"/>
        <end position="21"/>
    </location>
</feature>
<feature type="chain" id="PRO_5011729939" description="PsiF repeat-containing protein" evidence="2">
    <location>
        <begin position="22"/>
        <end position="104"/>
    </location>
</feature>
<evidence type="ECO:0000313" key="3">
    <source>
        <dbReference type="EMBL" id="SDH37519.1"/>
    </source>
</evidence>
<keyword evidence="4" id="KW-1185">Reference proteome</keyword>
<dbReference type="Proteomes" id="UP000198607">
    <property type="component" value="Unassembled WGS sequence"/>
</dbReference>
<evidence type="ECO:0000256" key="2">
    <source>
        <dbReference type="SAM" id="SignalP"/>
    </source>
</evidence>
<protein>
    <recommendedName>
        <fullName evidence="5">PsiF repeat-containing protein</fullName>
    </recommendedName>
</protein>
<dbReference type="EMBL" id="FNCY01000005">
    <property type="protein sequence ID" value="SDH37519.1"/>
    <property type="molecule type" value="Genomic_DNA"/>
</dbReference>
<proteinExistence type="predicted"/>
<organism evidence="3 4">
    <name type="scientific">Propionivibrio dicarboxylicus</name>
    <dbReference type="NCBI Taxonomy" id="83767"/>
    <lineage>
        <taxon>Bacteria</taxon>
        <taxon>Pseudomonadati</taxon>
        <taxon>Pseudomonadota</taxon>
        <taxon>Betaproteobacteria</taxon>
        <taxon>Rhodocyclales</taxon>
        <taxon>Rhodocyclaceae</taxon>
        <taxon>Propionivibrio</taxon>
    </lineage>
</organism>
<evidence type="ECO:0008006" key="5">
    <source>
        <dbReference type="Google" id="ProtNLM"/>
    </source>
</evidence>
<sequence>MKNALPVLASIAALLAVPAMAQQGPAGVPGAPLIGASIAPPPAPVKDSKPPQPRKRAGADCTKAKDVELCKARQEARRQARDACKPLTGAERRQCLDEKLPKGK</sequence>
<name>A0A1G8BWS8_9RHOO</name>
<gene>
    <name evidence="3" type="ORF">SAMN05660652_01614</name>
</gene>
<reference evidence="3 4" key="1">
    <citation type="submission" date="2016-10" db="EMBL/GenBank/DDBJ databases">
        <authorList>
            <person name="de Groot N.N."/>
        </authorList>
    </citation>
    <scope>NUCLEOTIDE SEQUENCE [LARGE SCALE GENOMIC DNA]</scope>
    <source>
        <strain evidence="3 4">DSM 5885</strain>
    </source>
</reference>
<dbReference type="AlphaFoldDB" id="A0A1G8BWS8"/>
<dbReference type="RefSeq" id="WP_091936359.1">
    <property type="nucleotide sequence ID" value="NZ_FNCY01000005.1"/>
</dbReference>
<evidence type="ECO:0000256" key="1">
    <source>
        <dbReference type="SAM" id="MobiDB-lite"/>
    </source>
</evidence>
<evidence type="ECO:0000313" key="4">
    <source>
        <dbReference type="Proteomes" id="UP000198607"/>
    </source>
</evidence>